<dbReference type="Gene3D" id="3.30.565.10">
    <property type="entry name" value="Histidine kinase-like ATPase, C-terminal domain"/>
    <property type="match status" value="1"/>
</dbReference>
<keyword evidence="8" id="KW-0547">Nucleotide-binding</keyword>
<evidence type="ECO:0000256" key="5">
    <source>
        <dbReference type="ARBA" id="ARBA00022553"/>
    </source>
</evidence>
<dbReference type="RefSeq" id="WP_251874148.1">
    <property type="nucleotide sequence ID" value="NZ_CP098755.1"/>
</dbReference>
<keyword evidence="12" id="KW-0902">Two-component regulatory system</keyword>
<comment type="catalytic activity">
    <reaction evidence="1">
        <text>ATP + protein L-histidine = ADP + protein N-phospho-L-histidine.</text>
        <dbReference type="EC" id="2.7.13.3"/>
    </reaction>
</comment>
<evidence type="ECO:0000256" key="14">
    <source>
        <dbReference type="SAM" id="Phobius"/>
    </source>
</evidence>
<dbReference type="InterPro" id="IPR036890">
    <property type="entry name" value="HATPase_C_sf"/>
</dbReference>
<dbReference type="CDD" id="cd00082">
    <property type="entry name" value="HisKA"/>
    <property type="match status" value="1"/>
</dbReference>
<evidence type="ECO:0000256" key="12">
    <source>
        <dbReference type="ARBA" id="ARBA00023012"/>
    </source>
</evidence>
<evidence type="ECO:0000256" key="13">
    <source>
        <dbReference type="ARBA" id="ARBA00023136"/>
    </source>
</evidence>
<keyword evidence="13 14" id="KW-0472">Membrane</keyword>
<keyword evidence="4" id="KW-1003">Cell membrane</keyword>
<keyword evidence="5" id="KW-0597">Phosphoprotein</keyword>
<dbReference type="InterPro" id="IPR003594">
    <property type="entry name" value="HATPase_dom"/>
</dbReference>
<keyword evidence="7 14" id="KW-0812">Transmembrane</keyword>
<keyword evidence="10" id="KW-0067">ATP-binding</keyword>
<dbReference type="Pfam" id="PF02518">
    <property type="entry name" value="HATPase_c"/>
    <property type="match status" value="1"/>
</dbReference>
<dbReference type="Proteomes" id="UP001056500">
    <property type="component" value="Chromosome"/>
</dbReference>
<dbReference type="SMART" id="SM00388">
    <property type="entry name" value="HisKA"/>
    <property type="match status" value="1"/>
</dbReference>
<evidence type="ECO:0000313" key="17">
    <source>
        <dbReference type="Proteomes" id="UP001056500"/>
    </source>
</evidence>
<evidence type="ECO:0000256" key="7">
    <source>
        <dbReference type="ARBA" id="ARBA00022692"/>
    </source>
</evidence>
<feature type="transmembrane region" description="Helical" evidence="14">
    <location>
        <begin position="168"/>
        <end position="189"/>
    </location>
</feature>
<evidence type="ECO:0000259" key="15">
    <source>
        <dbReference type="PROSITE" id="PS50109"/>
    </source>
</evidence>
<evidence type="ECO:0000313" key="16">
    <source>
        <dbReference type="EMBL" id="USG67044.1"/>
    </source>
</evidence>
<feature type="transmembrane region" description="Helical" evidence="14">
    <location>
        <begin position="68"/>
        <end position="96"/>
    </location>
</feature>
<dbReference type="EC" id="2.7.13.3" evidence="3"/>
<dbReference type="EMBL" id="CP098755">
    <property type="protein sequence ID" value="USG67044.1"/>
    <property type="molecule type" value="Genomic_DNA"/>
</dbReference>
<dbReference type="InterPro" id="IPR004358">
    <property type="entry name" value="Sig_transdc_His_kin-like_C"/>
</dbReference>
<organism evidence="16 17">
    <name type="scientific">Brevibacillus ruminantium</name>
    <dbReference type="NCBI Taxonomy" id="2950604"/>
    <lineage>
        <taxon>Bacteria</taxon>
        <taxon>Bacillati</taxon>
        <taxon>Bacillota</taxon>
        <taxon>Bacilli</taxon>
        <taxon>Bacillales</taxon>
        <taxon>Paenibacillaceae</taxon>
        <taxon>Brevibacillus</taxon>
    </lineage>
</organism>
<dbReference type="Pfam" id="PF00512">
    <property type="entry name" value="HisKA"/>
    <property type="match status" value="1"/>
</dbReference>
<dbReference type="InterPro" id="IPR036097">
    <property type="entry name" value="HisK_dim/P_sf"/>
</dbReference>
<dbReference type="Pfam" id="PF07694">
    <property type="entry name" value="5TM-5TMR_LYT"/>
    <property type="match status" value="1"/>
</dbReference>
<evidence type="ECO:0000256" key="11">
    <source>
        <dbReference type="ARBA" id="ARBA00022989"/>
    </source>
</evidence>
<dbReference type="PANTHER" id="PTHR43065">
    <property type="entry name" value="SENSOR HISTIDINE KINASE"/>
    <property type="match status" value="1"/>
</dbReference>
<evidence type="ECO:0000256" key="3">
    <source>
        <dbReference type="ARBA" id="ARBA00012438"/>
    </source>
</evidence>
<name>A0ABY4WJI8_9BACL</name>
<evidence type="ECO:0000256" key="4">
    <source>
        <dbReference type="ARBA" id="ARBA00022475"/>
    </source>
</evidence>
<dbReference type="SMART" id="SM00387">
    <property type="entry name" value="HATPase_c"/>
    <property type="match status" value="1"/>
</dbReference>
<feature type="transmembrane region" description="Helical" evidence="14">
    <location>
        <begin position="7"/>
        <end position="25"/>
    </location>
</feature>
<gene>
    <name evidence="16" type="ORF">NDK47_07065</name>
</gene>
<evidence type="ECO:0000256" key="2">
    <source>
        <dbReference type="ARBA" id="ARBA00004651"/>
    </source>
</evidence>
<protein>
    <recommendedName>
        <fullName evidence="3">histidine kinase</fullName>
        <ecNumber evidence="3">2.7.13.3</ecNumber>
    </recommendedName>
</protein>
<comment type="subcellular location">
    <subcellularLocation>
        <location evidence="2">Cell membrane</location>
        <topology evidence="2">Multi-pass membrane protein</topology>
    </subcellularLocation>
</comment>
<evidence type="ECO:0000256" key="6">
    <source>
        <dbReference type="ARBA" id="ARBA00022679"/>
    </source>
</evidence>
<dbReference type="SUPFAM" id="SSF55874">
    <property type="entry name" value="ATPase domain of HSP90 chaperone/DNA topoisomerase II/histidine kinase"/>
    <property type="match status" value="1"/>
</dbReference>
<proteinExistence type="predicted"/>
<dbReference type="InterPro" id="IPR011620">
    <property type="entry name" value="Sig_transdc_His_kinase_LytS_TM"/>
</dbReference>
<keyword evidence="9 16" id="KW-0418">Kinase</keyword>
<reference evidence="16" key="1">
    <citation type="submission" date="2022-06" db="EMBL/GenBank/DDBJ databases">
        <title>Genome sequencing of Brevibacillus sp. BB3-R1.</title>
        <authorList>
            <person name="Heo J."/>
            <person name="Lee D."/>
            <person name="Won M."/>
            <person name="Han B.-H."/>
            <person name="Hong S.-B."/>
            <person name="Kwon S.-W."/>
        </authorList>
    </citation>
    <scope>NUCLEOTIDE SEQUENCE</scope>
    <source>
        <strain evidence="16">BB3-R1</strain>
    </source>
</reference>
<feature type="transmembrane region" description="Helical" evidence="14">
    <location>
        <begin position="37"/>
        <end position="56"/>
    </location>
</feature>
<dbReference type="InterPro" id="IPR005467">
    <property type="entry name" value="His_kinase_dom"/>
</dbReference>
<evidence type="ECO:0000256" key="9">
    <source>
        <dbReference type="ARBA" id="ARBA00022777"/>
    </source>
</evidence>
<dbReference type="SUPFAM" id="SSF47384">
    <property type="entry name" value="Homodimeric domain of signal transducing histidine kinase"/>
    <property type="match status" value="1"/>
</dbReference>
<dbReference type="InterPro" id="IPR003661">
    <property type="entry name" value="HisK_dim/P_dom"/>
</dbReference>
<dbReference type="PANTHER" id="PTHR43065:SF46">
    <property type="entry name" value="C4-DICARBOXYLATE TRANSPORT SENSOR PROTEIN DCTB"/>
    <property type="match status" value="1"/>
</dbReference>
<dbReference type="GO" id="GO:0016301">
    <property type="term" value="F:kinase activity"/>
    <property type="evidence" value="ECO:0007669"/>
    <property type="project" value="UniProtKB-KW"/>
</dbReference>
<dbReference type="PRINTS" id="PR00344">
    <property type="entry name" value="BCTRLSENSOR"/>
</dbReference>
<evidence type="ECO:0000256" key="10">
    <source>
        <dbReference type="ARBA" id="ARBA00022840"/>
    </source>
</evidence>
<evidence type="ECO:0000256" key="8">
    <source>
        <dbReference type="ARBA" id="ARBA00022741"/>
    </source>
</evidence>
<evidence type="ECO:0000256" key="1">
    <source>
        <dbReference type="ARBA" id="ARBA00000085"/>
    </source>
</evidence>
<dbReference type="PROSITE" id="PS50109">
    <property type="entry name" value="HIS_KIN"/>
    <property type="match status" value="1"/>
</dbReference>
<feature type="transmembrane region" description="Helical" evidence="14">
    <location>
        <begin position="132"/>
        <end position="156"/>
    </location>
</feature>
<feature type="domain" description="Histidine kinase" evidence="15">
    <location>
        <begin position="217"/>
        <end position="420"/>
    </location>
</feature>
<keyword evidence="6" id="KW-0808">Transferase</keyword>
<sequence>MLIVKDILLQLLIILVPAVLYKSIWLDRMSADHSRGAILLTFLSSMTVLFCMSFPIQVNGDLQYDLRSIPVMGAILYGGTLPGIITSAVMLLYRVYIGGEGVLVAFFNFAIYGPPLFMIMSRWEGLSQRKKLTFILLIACLNQLALALGIAMVFYSNGDPTDIILHNVWTLLHFSLVAVLASILYVYLIEFIRESFFIRSQLIRSEKLKLISELAASVAHEVRNPLTVVRGFIQLLREEAHTKNEAYFKLVLGELDRAEFIISDYLSLAKPQADVPSKVGMAETVTDVTALITSYALMKKVELRVTTESGLYVYGNSVRIKQALLNLMKNGIESMKQGGILEIEAKQSRGYVVVMIRDQGEGMTVSQIEQVGFPFYSTKEKGTGLGLMVTCRIVEAMGGKLEFQSDPGKGTCVKVCIPAL</sequence>
<dbReference type="Gene3D" id="1.10.287.130">
    <property type="match status" value="1"/>
</dbReference>
<accession>A0ABY4WJI8</accession>
<keyword evidence="17" id="KW-1185">Reference proteome</keyword>
<keyword evidence="11 14" id="KW-1133">Transmembrane helix</keyword>
<feature type="transmembrane region" description="Helical" evidence="14">
    <location>
        <begin position="102"/>
        <end position="120"/>
    </location>
</feature>